<keyword evidence="3" id="KW-0812">Transmembrane</keyword>
<evidence type="ECO:0000313" key="6">
    <source>
        <dbReference type="EMBL" id="MDQ0008170.1"/>
    </source>
</evidence>
<dbReference type="RefSeq" id="WP_306846823.1">
    <property type="nucleotide sequence ID" value="NZ_JAUSSK010000001.1"/>
</dbReference>
<keyword evidence="7" id="KW-1185">Reference proteome</keyword>
<dbReference type="PANTHER" id="PTHR45138:SF9">
    <property type="entry name" value="DIGUANYLATE CYCLASE DGCM-RELATED"/>
    <property type="match status" value="1"/>
</dbReference>
<name>A0ABT9STP2_9GAMM</name>
<evidence type="ECO:0000259" key="5">
    <source>
        <dbReference type="PROSITE" id="PS50887"/>
    </source>
</evidence>
<dbReference type="PROSITE" id="PS50887">
    <property type="entry name" value="GGDEF"/>
    <property type="match status" value="1"/>
</dbReference>
<dbReference type="EMBL" id="JAUSSK010000001">
    <property type="protein sequence ID" value="MDQ0008170.1"/>
    <property type="molecule type" value="Genomic_DNA"/>
</dbReference>
<comment type="catalytic activity">
    <reaction evidence="2">
        <text>2 GTP = 3',3'-c-di-GMP + 2 diphosphate</text>
        <dbReference type="Rhea" id="RHEA:24898"/>
        <dbReference type="ChEBI" id="CHEBI:33019"/>
        <dbReference type="ChEBI" id="CHEBI:37565"/>
        <dbReference type="ChEBI" id="CHEBI:58805"/>
        <dbReference type="EC" id="2.7.7.65"/>
    </reaction>
</comment>
<dbReference type="SUPFAM" id="SSF55073">
    <property type="entry name" value="Nucleotide cyclase"/>
    <property type="match status" value="1"/>
</dbReference>
<evidence type="ECO:0000256" key="4">
    <source>
        <dbReference type="SAM" id="SignalP"/>
    </source>
</evidence>
<dbReference type="InterPro" id="IPR011990">
    <property type="entry name" value="TPR-like_helical_dom_sf"/>
</dbReference>
<dbReference type="Gene3D" id="3.30.70.270">
    <property type="match status" value="1"/>
</dbReference>
<feature type="chain" id="PRO_5046509856" description="diguanylate cyclase" evidence="4">
    <location>
        <begin position="31"/>
        <end position="590"/>
    </location>
</feature>
<dbReference type="InterPro" id="IPR029787">
    <property type="entry name" value="Nucleotide_cyclase"/>
</dbReference>
<evidence type="ECO:0000313" key="7">
    <source>
        <dbReference type="Proteomes" id="UP001237737"/>
    </source>
</evidence>
<feature type="transmembrane region" description="Helical" evidence="3">
    <location>
        <begin position="391"/>
        <end position="408"/>
    </location>
</feature>
<dbReference type="EC" id="2.7.7.65" evidence="1"/>
<gene>
    <name evidence="6" type="ORF">J2T07_000329</name>
</gene>
<dbReference type="InterPro" id="IPR000160">
    <property type="entry name" value="GGDEF_dom"/>
</dbReference>
<sequence length="590" mass="65458">MRRAISRSRSCAIGVALVWCVLVSPGLATASIADPAAFLEQTEALRTKDHSRFVERLRQVRREGPSLSTPQQWHLRYLDAWETMFEGDYSRSEAQLRDIIGHSGDVTLAAKASALLLSNLGANRRYDEAFALANHLVDDLPRIDDPLARSMVLMNLSQMFNLAGQTDLAIQYAGMMESAVPPGETLCYPFSMRAAALNNTGRLTSSSPELTKAIDACVTAGQPILANTMWLVLGDRFIDEGQPRKTLALLERIEPSIRASDYYAHLLSSQVQRARANEKLGNVEGARKAALAALAMGDDTEMNEWMRDAYGVLYRIEKGQGHASAALSYYERYVAQDKGYLDDITARDVAFELSRQHLLAQKLETERLARQNSVLRLQKALETKAVETSRLYIVLLLLFLASVVFWLLRTKRSQLRFKKLSWHDGLTGIFNRQHFMNEAERILRSLEKRTGDACLVFIDLDHFKQINDTHGHAMGDLVLKHAVAICGQQLRPGDVFGRLGGEEFGMLLVGCPGERGMLVADHIRMAIEASPVIEEGCVVSFSTSVGLAATGTCGYELQRLCREADMALYKAKRAGRNRVMADTSGSLAES</sequence>
<protein>
    <recommendedName>
        <fullName evidence="1">diguanylate cyclase</fullName>
        <ecNumber evidence="1">2.7.7.65</ecNumber>
    </recommendedName>
</protein>
<dbReference type="InterPro" id="IPR050469">
    <property type="entry name" value="Diguanylate_Cyclase"/>
</dbReference>
<proteinExistence type="predicted"/>
<dbReference type="InterPro" id="IPR043128">
    <property type="entry name" value="Rev_trsase/Diguanyl_cyclase"/>
</dbReference>
<dbReference type="NCBIfam" id="TIGR00254">
    <property type="entry name" value="GGDEF"/>
    <property type="match status" value="1"/>
</dbReference>
<evidence type="ECO:0000256" key="2">
    <source>
        <dbReference type="ARBA" id="ARBA00034247"/>
    </source>
</evidence>
<dbReference type="CDD" id="cd01949">
    <property type="entry name" value="GGDEF"/>
    <property type="match status" value="1"/>
</dbReference>
<dbReference type="SMART" id="SM00267">
    <property type="entry name" value="GGDEF"/>
    <property type="match status" value="1"/>
</dbReference>
<dbReference type="SUPFAM" id="SSF48452">
    <property type="entry name" value="TPR-like"/>
    <property type="match status" value="1"/>
</dbReference>
<evidence type="ECO:0000256" key="1">
    <source>
        <dbReference type="ARBA" id="ARBA00012528"/>
    </source>
</evidence>
<dbReference type="PANTHER" id="PTHR45138">
    <property type="entry name" value="REGULATORY COMPONENTS OF SENSORY TRANSDUCTION SYSTEM"/>
    <property type="match status" value="1"/>
</dbReference>
<keyword evidence="4" id="KW-0732">Signal</keyword>
<keyword evidence="3" id="KW-1133">Transmembrane helix</keyword>
<feature type="signal peptide" evidence="4">
    <location>
        <begin position="1"/>
        <end position="30"/>
    </location>
</feature>
<comment type="caution">
    <text evidence="6">The sequence shown here is derived from an EMBL/GenBank/DDBJ whole genome shotgun (WGS) entry which is preliminary data.</text>
</comment>
<reference evidence="6 7" key="1">
    <citation type="submission" date="2023-07" db="EMBL/GenBank/DDBJ databases">
        <title>Sorghum-associated microbial communities from plants grown in Nebraska, USA.</title>
        <authorList>
            <person name="Schachtman D."/>
        </authorList>
    </citation>
    <scope>NUCLEOTIDE SEQUENCE [LARGE SCALE GENOMIC DNA]</scope>
    <source>
        <strain evidence="6 7">CC60</strain>
    </source>
</reference>
<organism evidence="6 7">
    <name type="scientific">Luteibacter jiangsuensis</name>
    <dbReference type="NCBI Taxonomy" id="637577"/>
    <lineage>
        <taxon>Bacteria</taxon>
        <taxon>Pseudomonadati</taxon>
        <taxon>Pseudomonadota</taxon>
        <taxon>Gammaproteobacteria</taxon>
        <taxon>Lysobacterales</taxon>
        <taxon>Rhodanobacteraceae</taxon>
        <taxon>Luteibacter</taxon>
    </lineage>
</organism>
<keyword evidence="3" id="KW-0472">Membrane</keyword>
<accession>A0ABT9STP2</accession>
<dbReference type="Gene3D" id="1.25.40.10">
    <property type="entry name" value="Tetratricopeptide repeat domain"/>
    <property type="match status" value="1"/>
</dbReference>
<feature type="domain" description="GGDEF" evidence="5">
    <location>
        <begin position="451"/>
        <end position="584"/>
    </location>
</feature>
<dbReference type="Proteomes" id="UP001237737">
    <property type="component" value="Unassembled WGS sequence"/>
</dbReference>
<evidence type="ECO:0000256" key="3">
    <source>
        <dbReference type="SAM" id="Phobius"/>
    </source>
</evidence>
<dbReference type="Pfam" id="PF00990">
    <property type="entry name" value="GGDEF"/>
    <property type="match status" value="1"/>
</dbReference>